<organism evidence="3 4">
    <name type="scientific">Cerrena zonata</name>
    <dbReference type="NCBI Taxonomy" id="2478898"/>
    <lineage>
        <taxon>Eukaryota</taxon>
        <taxon>Fungi</taxon>
        <taxon>Dikarya</taxon>
        <taxon>Basidiomycota</taxon>
        <taxon>Agaricomycotina</taxon>
        <taxon>Agaricomycetes</taxon>
        <taxon>Polyporales</taxon>
        <taxon>Cerrenaceae</taxon>
        <taxon>Cerrena</taxon>
    </lineage>
</organism>
<comment type="caution">
    <text evidence="3">The sequence shown here is derived from an EMBL/GenBank/DDBJ whole genome shotgun (WGS) entry which is preliminary data.</text>
</comment>
<dbReference type="AlphaFoldDB" id="A0AAW0FNR7"/>
<evidence type="ECO:0000313" key="4">
    <source>
        <dbReference type="Proteomes" id="UP001385951"/>
    </source>
</evidence>
<feature type="signal peptide" evidence="2">
    <location>
        <begin position="1"/>
        <end position="20"/>
    </location>
</feature>
<dbReference type="EMBL" id="JASBNA010000031">
    <property type="protein sequence ID" value="KAK7683333.1"/>
    <property type="molecule type" value="Genomic_DNA"/>
</dbReference>
<feature type="region of interest" description="Disordered" evidence="1">
    <location>
        <begin position="143"/>
        <end position="271"/>
    </location>
</feature>
<proteinExistence type="predicted"/>
<evidence type="ECO:0000256" key="1">
    <source>
        <dbReference type="SAM" id="MobiDB-lite"/>
    </source>
</evidence>
<keyword evidence="4" id="KW-1185">Reference proteome</keyword>
<feature type="compositionally biased region" description="Low complexity" evidence="1">
    <location>
        <begin position="189"/>
        <end position="242"/>
    </location>
</feature>
<feature type="region of interest" description="Disordered" evidence="1">
    <location>
        <begin position="287"/>
        <end position="308"/>
    </location>
</feature>
<evidence type="ECO:0000256" key="2">
    <source>
        <dbReference type="SAM" id="SignalP"/>
    </source>
</evidence>
<accession>A0AAW0FNR7</accession>
<gene>
    <name evidence="3" type="ORF">QCA50_013595</name>
</gene>
<feature type="compositionally biased region" description="Low complexity" evidence="1">
    <location>
        <begin position="287"/>
        <end position="306"/>
    </location>
</feature>
<keyword evidence="2" id="KW-0732">Signal</keyword>
<sequence>MVQLALKCSALLAFVLLAQGAPVYKRISQNTPDAKTAWEAACNAAGGAEKCNPIAVNAIGTLLAAADPCAQQNSADQMIDLAKQLNNDPNMIKLAQIFAQQPRNSPDSLSVPYCQQAPKNQELNGLFQCQFQGVNPKSFFKNTPVGQAGTIPLGQNKPLDPAGSCPAHPDGPIPDGQQLVDIVGGAAGAGNSNNGSGNASVSAPSASSSAADATGTDSASSTTVSAPAATAAPPSTATATVSDDPSADPTDDCSDDPTATEAPSAAMTVPATASATEVSVAGAAAASATTDATAPTATTGSGSSGDFHAQNAKDAQALNVKFASLTKDSSCNEGDEACIDGGFAQCVGGKFVNMGCGPSTQCFALPLVNKPGTTITCDTPAGANAKITASGGQGDVTGKGN</sequence>
<evidence type="ECO:0008006" key="5">
    <source>
        <dbReference type="Google" id="ProtNLM"/>
    </source>
</evidence>
<name>A0AAW0FNR7_9APHY</name>
<feature type="chain" id="PRO_5043877939" description="Carbohydrate-binding module family 19 domain-containing protein" evidence="2">
    <location>
        <begin position="21"/>
        <end position="401"/>
    </location>
</feature>
<reference evidence="3 4" key="1">
    <citation type="submission" date="2022-09" db="EMBL/GenBank/DDBJ databases">
        <authorList>
            <person name="Palmer J.M."/>
        </authorList>
    </citation>
    <scope>NUCLEOTIDE SEQUENCE [LARGE SCALE GENOMIC DNA]</scope>
    <source>
        <strain evidence="3 4">DSM 7382</strain>
    </source>
</reference>
<evidence type="ECO:0000313" key="3">
    <source>
        <dbReference type="EMBL" id="KAK7683333.1"/>
    </source>
</evidence>
<protein>
    <recommendedName>
        <fullName evidence="5">Carbohydrate-binding module family 19 domain-containing protein</fullName>
    </recommendedName>
</protein>
<feature type="compositionally biased region" description="Acidic residues" evidence="1">
    <location>
        <begin position="245"/>
        <end position="255"/>
    </location>
</feature>
<dbReference type="Proteomes" id="UP001385951">
    <property type="component" value="Unassembled WGS sequence"/>
</dbReference>